<accession>A0A2K3N7C8</accession>
<dbReference type="Proteomes" id="UP000236291">
    <property type="component" value="Unassembled WGS sequence"/>
</dbReference>
<evidence type="ECO:0000313" key="4">
    <source>
        <dbReference type="Proteomes" id="UP000236291"/>
    </source>
</evidence>
<reference evidence="3 4" key="1">
    <citation type="journal article" date="2014" name="Am. J. Bot.">
        <title>Genome assembly and annotation for red clover (Trifolium pratense; Fabaceae).</title>
        <authorList>
            <person name="Istvanek J."/>
            <person name="Jaros M."/>
            <person name="Krenek A."/>
            <person name="Repkova J."/>
        </authorList>
    </citation>
    <scope>NUCLEOTIDE SEQUENCE [LARGE SCALE GENOMIC DNA]</scope>
    <source>
        <strain evidence="4">cv. Tatra</strain>
        <tissue evidence="3">Young leaves</tissue>
    </source>
</reference>
<dbReference type="PANTHER" id="PTHR31371">
    <property type="entry name" value="BNAC09G50660D PROTEIN"/>
    <property type="match status" value="1"/>
</dbReference>
<reference evidence="3 4" key="2">
    <citation type="journal article" date="2017" name="Front. Plant Sci.">
        <title>Gene Classification and Mining of Molecular Markers Useful in Red Clover (Trifolium pratense) Breeding.</title>
        <authorList>
            <person name="Istvanek J."/>
            <person name="Dluhosova J."/>
            <person name="Dluhos P."/>
            <person name="Patkova L."/>
            <person name="Nedelnik J."/>
            <person name="Repkova J."/>
        </authorList>
    </citation>
    <scope>NUCLEOTIDE SEQUENCE [LARGE SCALE GENOMIC DNA]</scope>
    <source>
        <strain evidence="4">cv. Tatra</strain>
        <tissue evidence="3">Young leaves</tissue>
    </source>
</reference>
<organism evidence="3 4">
    <name type="scientific">Trifolium pratense</name>
    <name type="common">Red clover</name>
    <dbReference type="NCBI Taxonomy" id="57577"/>
    <lineage>
        <taxon>Eukaryota</taxon>
        <taxon>Viridiplantae</taxon>
        <taxon>Streptophyta</taxon>
        <taxon>Embryophyta</taxon>
        <taxon>Tracheophyta</taxon>
        <taxon>Spermatophyta</taxon>
        <taxon>Magnoliopsida</taxon>
        <taxon>eudicotyledons</taxon>
        <taxon>Gunneridae</taxon>
        <taxon>Pentapetalae</taxon>
        <taxon>rosids</taxon>
        <taxon>fabids</taxon>
        <taxon>Fabales</taxon>
        <taxon>Fabaceae</taxon>
        <taxon>Papilionoideae</taxon>
        <taxon>50 kb inversion clade</taxon>
        <taxon>NPAAA clade</taxon>
        <taxon>Hologalegina</taxon>
        <taxon>IRL clade</taxon>
        <taxon>Trifolieae</taxon>
        <taxon>Trifolium</taxon>
    </lineage>
</organism>
<dbReference type="AlphaFoldDB" id="A0A2K3N7C8"/>
<feature type="domain" description="DUF668" evidence="1">
    <location>
        <begin position="330"/>
        <end position="417"/>
    </location>
</feature>
<dbReference type="InterPro" id="IPR007700">
    <property type="entry name" value="DUF668"/>
</dbReference>
<evidence type="ECO:0008006" key="5">
    <source>
        <dbReference type="Google" id="ProtNLM"/>
    </source>
</evidence>
<evidence type="ECO:0000313" key="3">
    <source>
        <dbReference type="EMBL" id="PNX98930.1"/>
    </source>
</evidence>
<dbReference type="InterPro" id="IPR021864">
    <property type="entry name" value="DUF3475"/>
</dbReference>
<proteinExistence type="predicted"/>
<name>A0A2K3N7C8_TRIPR</name>
<dbReference type="Pfam" id="PF05003">
    <property type="entry name" value="DUF668"/>
    <property type="match status" value="1"/>
</dbReference>
<dbReference type="EMBL" id="ASHM01017200">
    <property type="protein sequence ID" value="PNX98930.1"/>
    <property type="molecule type" value="Genomic_DNA"/>
</dbReference>
<protein>
    <recommendedName>
        <fullName evidence="5">DUF3475 domain-containing protein</fullName>
    </recommendedName>
</protein>
<dbReference type="GO" id="GO:0045927">
    <property type="term" value="P:positive regulation of growth"/>
    <property type="evidence" value="ECO:0007669"/>
    <property type="project" value="InterPro"/>
</dbReference>
<evidence type="ECO:0000259" key="1">
    <source>
        <dbReference type="Pfam" id="PF05003"/>
    </source>
</evidence>
<feature type="domain" description="DUF3475" evidence="2">
    <location>
        <begin position="37"/>
        <end position="92"/>
    </location>
</feature>
<dbReference type="STRING" id="57577.A0A2K3N7C8"/>
<dbReference type="Pfam" id="PF11961">
    <property type="entry name" value="DUF3475"/>
    <property type="match status" value="1"/>
</dbReference>
<comment type="caution">
    <text evidence="3">The sequence shown here is derived from an EMBL/GenBank/DDBJ whole genome shotgun (WGS) entry which is preliminary data.</text>
</comment>
<gene>
    <name evidence="3" type="ORF">L195_g022188</name>
</gene>
<sequence>MALETLLLRVKTAFSNSFDTVHKTTPSSKTNPKRIAVLAFEVAGVMSKLLHLWQSLSDANIVRLQNDVVSLEGVLKLISNDKSFLIKLAVAEFADSLRLASDSVSRLSLNCNNPTLRSFHRVFTEFADSGFDSVGWTLTTPKEIESKHRRMERYVTLTLTLHREIDELSLLESTLRKALLNTNNKSRISDLEQKIFWQKQEVKNLKEKSLWNKGFDNVVLLLARFVFTLLARIKVVFGIGNGNGNHLPYLSRSLSTSAAVYPSDHQKDQNFVSGPLKSFKLDDYSSDHKKVENFSSGPLKSFKLDEKKVDLRNGFFESNCKVLKPPQGSLGDSALSLHYANLIIVMEKMIKSPQLVGVDARDDLYAMLPNSIRSSLRLRLKGSIGFSACDPLLANEWKNALGRILCWLLPLAQNMIRWQSERSVEEKRLVLKKSNVLLLQTLFFANKVKTEAAITELLVGLNYIWKFEREMTAKALFDYVRSSIESMWLRKIMAGEIEASSMLHRKIMV</sequence>
<evidence type="ECO:0000259" key="2">
    <source>
        <dbReference type="Pfam" id="PF11961"/>
    </source>
</evidence>
<dbReference type="PANTHER" id="PTHR31371:SF11">
    <property type="entry name" value="DUF3475 DOMAIN PROTEIN"/>
    <property type="match status" value="1"/>
</dbReference>